<organism evidence="3 4">
    <name type="scientific">Gloeothece citriformis (strain PCC 7424)</name>
    <name type="common">Cyanothece sp. (strain PCC 7424)</name>
    <dbReference type="NCBI Taxonomy" id="65393"/>
    <lineage>
        <taxon>Bacteria</taxon>
        <taxon>Bacillati</taxon>
        <taxon>Cyanobacteriota</taxon>
        <taxon>Cyanophyceae</taxon>
        <taxon>Oscillatoriophycideae</taxon>
        <taxon>Chroococcales</taxon>
        <taxon>Aphanothecaceae</taxon>
        <taxon>Gloeothece</taxon>
        <taxon>Gloeothece citriformis</taxon>
    </lineage>
</organism>
<reference evidence="4" key="1">
    <citation type="journal article" date="2011" name="MBio">
        <title>Novel metabolic attributes of the genus Cyanothece, comprising a group of unicellular nitrogen-fixing Cyanobacteria.</title>
        <authorList>
            <person name="Bandyopadhyay A."/>
            <person name="Elvitigala T."/>
            <person name="Welsh E."/>
            <person name="Stockel J."/>
            <person name="Liberton M."/>
            <person name="Min H."/>
            <person name="Sherman L.A."/>
            <person name="Pakrasi H.B."/>
        </authorList>
    </citation>
    <scope>NUCLEOTIDE SEQUENCE [LARGE SCALE GENOMIC DNA]</scope>
    <source>
        <strain evidence="4">PCC 7424</strain>
    </source>
</reference>
<sequence length="743" mass="87474">MNNEIFVNDLIQWQLDEGNNLLIERVVWIDEEYTLAFVIDIYADKGFPYPRSINDIKEGLKQEEAFKLEVDPWVKIIQEDSLSEKEKEIRDNAWQIILPLISKEPDIYYRHLRGNLVQEVITEYNQGRQDNKLVAITVYKYLRKFWQRGKVKNALLPDYVNSGGKGKRRKAGSQKRGRPRKYKHDPEIGEGINITEQDRQIFRIAINKFYRNQKQNSLMTVYKLMIKNYYAEEFHYNENNVKFSVLIPPEKQPTFTQFRYWYETENSNLEKTITARRGAKRFALEHRAILGTSKQETIGPGSRYQIDATVADVYLVSQYNRDWIIGRPVIYVIIDVFSRMIVGVYVGLEGPSWLGAMMALSNVASDKVLFCQEYGLTITEEQWPCHHIPESILGDRGELAGMTVETMIPNLFIRIENAAPYRADWKGLVERHFKVIHEQVKPFLPGFVDKDFRQRGARDYRLDARLDINQFTEIILELIFYHNAHELKTYNRDEEMIADDVPPIPLELWKWGIMKRSGKLRTINEDIVKLNLMPSAQARITERGIRFKSMYYTCEKAINEMWFEKARSQMLSKSEKSLSISYDPRKMDFIYLRSPDGRDFEKCFLLDPDERYTHKTIYEVEYLLAYEDLQKRKREGEQLQNEVDLMAKIESIASRAQQETEKYQDKSESNKQKNSGIREHRAQEKAQRREVEAFELKSDNKPSSPQKIEKSKPESKQSHSSNSSQPNHLDLLAQKRQERKRGK</sequence>
<dbReference type="KEGG" id="cyc:PCC7424_2326"/>
<feature type="compositionally biased region" description="Basic and acidic residues" evidence="1">
    <location>
        <begin position="658"/>
        <end position="700"/>
    </location>
</feature>
<dbReference type="AlphaFoldDB" id="B7KHQ2"/>
<evidence type="ECO:0000313" key="3">
    <source>
        <dbReference type="EMBL" id="ACK70747.1"/>
    </source>
</evidence>
<dbReference type="InterPro" id="IPR001584">
    <property type="entry name" value="Integrase_cat-core"/>
</dbReference>
<dbReference type="PROSITE" id="PS50994">
    <property type="entry name" value="INTEGRASE"/>
    <property type="match status" value="1"/>
</dbReference>
<dbReference type="GO" id="GO:0003677">
    <property type="term" value="F:DNA binding"/>
    <property type="evidence" value="ECO:0007669"/>
    <property type="project" value="UniProtKB-KW"/>
</dbReference>
<dbReference type="Pfam" id="PF09299">
    <property type="entry name" value="Mu-transpos_C"/>
    <property type="match status" value="1"/>
</dbReference>
<accession>B7KHQ2</accession>
<proteinExistence type="predicted"/>
<keyword evidence="3" id="KW-0238">DNA-binding</keyword>
<name>B7KHQ2_GLOC7</name>
<dbReference type="EMBL" id="CP001291">
    <property type="protein sequence ID" value="ACK70747.1"/>
    <property type="molecule type" value="Genomic_DNA"/>
</dbReference>
<dbReference type="HOGENOM" id="CLU_019011_1_1_3"/>
<evidence type="ECO:0000256" key="1">
    <source>
        <dbReference type="SAM" id="MobiDB-lite"/>
    </source>
</evidence>
<dbReference type="InterPro" id="IPR015378">
    <property type="entry name" value="Transposase-like_Mu_C"/>
</dbReference>
<dbReference type="OrthoDB" id="501284at2"/>
<keyword evidence="4" id="KW-1185">Reference proteome</keyword>
<feature type="domain" description="Integrase catalytic" evidence="2">
    <location>
        <begin position="296"/>
        <end position="513"/>
    </location>
</feature>
<feature type="compositionally biased region" description="Low complexity" evidence="1">
    <location>
        <begin position="718"/>
        <end position="728"/>
    </location>
</feature>
<dbReference type="STRING" id="65393.PCC7424_2326"/>
<feature type="region of interest" description="Disordered" evidence="1">
    <location>
        <begin position="656"/>
        <end position="743"/>
    </location>
</feature>
<protein>
    <submittedName>
        <fullName evidence="3">HMG-I and HMG-Y, DNA-binding</fullName>
    </submittedName>
</protein>
<dbReference type="GO" id="GO:0015074">
    <property type="term" value="P:DNA integration"/>
    <property type="evidence" value="ECO:0007669"/>
    <property type="project" value="InterPro"/>
</dbReference>
<dbReference type="InterPro" id="IPR036397">
    <property type="entry name" value="RNaseH_sf"/>
</dbReference>
<dbReference type="Proteomes" id="UP000002384">
    <property type="component" value="Chromosome"/>
</dbReference>
<evidence type="ECO:0000313" key="4">
    <source>
        <dbReference type="Proteomes" id="UP000002384"/>
    </source>
</evidence>
<dbReference type="InterPro" id="IPR012337">
    <property type="entry name" value="RNaseH-like_sf"/>
</dbReference>
<feature type="compositionally biased region" description="Basic and acidic residues" evidence="1">
    <location>
        <begin position="707"/>
        <end position="717"/>
    </location>
</feature>
<dbReference type="eggNOG" id="COG2801">
    <property type="taxonomic scope" value="Bacteria"/>
</dbReference>
<feature type="compositionally biased region" description="Basic residues" evidence="1">
    <location>
        <begin position="165"/>
        <end position="183"/>
    </location>
</feature>
<feature type="region of interest" description="Disordered" evidence="1">
    <location>
        <begin position="162"/>
        <end position="186"/>
    </location>
</feature>
<evidence type="ECO:0000259" key="2">
    <source>
        <dbReference type="PROSITE" id="PS50994"/>
    </source>
</evidence>
<dbReference type="SUPFAM" id="SSF53098">
    <property type="entry name" value="Ribonuclease H-like"/>
    <property type="match status" value="1"/>
</dbReference>
<gene>
    <name evidence="3" type="ordered locus">PCC7424_2326</name>
</gene>
<dbReference type="Gene3D" id="3.30.420.10">
    <property type="entry name" value="Ribonuclease H-like superfamily/Ribonuclease H"/>
    <property type="match status" value="1"/>
</dbReference>